<comment type="caution">
    <text evidence="2">The sequence shown here is derived from an EMBL/GenBank/DDBJ whole genome shotgun (WGS) entry which is preliminary data.</text>
</comment>
<dbReference type="AlphaFoldDB" id="A0A836AGL9"/>
<dbReference type="Proteomes" id="UP000664991">
    <property type="component" value="Unassembled WGS sequence"/>
</dbReference>
<protein>
    <submittedName>
        <fullName evidence="2">Uncharacterized protein</fullName>
    </submittedName>
</protein>
<dbReference type="EMBL" id="JAEMGP010000004">
    <property type="protein sequence ID" value="KAG5210253.1"/>
    <property type="molecule type" value="Genomic_DNA"/>
</dbReference>
<evidence type="ECO:0000313" key="3">
    <source>
        <dbReference type="Proteomes" id="UP000664991"/>
    </source>
</evidence>
<evidence type="ECO:0000313" key="2">
    <source>
        <dbReference type="EMBL" id="KAG5210253.1"/>
    </source>
</evidence>
<evidence type="ECO:0000256" key="1">
    <source>
        <dbReference type="SAM" id="MobiDB-lite"/>
    </source>
</evidence>
<accession>A0A836AGL9</accession>
<feature type="region of interest" description="Disordered" evidence="1">
    <location>
        <begin position="1"/>
        <end position="23"/>
    </location>
</feature>
<proteinExistence type="predicted"/>
<name>A0A836AGL9_SHEEP</name>
<sequence length="83" mass="9209">MPVDPPFLGGGRAHSPNLHKRESTDVYQLQSTMSKFKLGTYGQDLYCSEDGKKPVPLIQGHLCLEFSWIPVGNNDKADKYAQG</sequence>
<gene>
    <name evidence="2" type="ORF">JEQ12_015447</name>
</gene>
<organism evidence="2 3">
    <name type="scientific">Ovis aries</name>
    <name type="common">Sheep</name>
    <dbReference type="NCBI Taxonomy" id="9940"/>
    <lineage>
        <taxon>Eukaryota</taxon>
        <taxon>Metazoa</taxon>
        <taxon>Chordata</taxon>
        <taxon>Craniata</taxon>
        <taxon>Vertebrata</taxon>
        <taxon>Euteleostomi</taxon>
        <taxon>Mammalia</taxon>
        <taxon>Eutheria</taxon>
        <taxon>Laurasiatheria</taxon>
        <taxon>Artiodactyla</taxon>
        <taxon>Ruminantia</taxon>
        <taxon>Pecora</taxon>
        <taxon>Bovidae</taxon>
        <taxon>Caprinae</taxon>
        <taxon>Ovis</taxon>
    </lineage>
</organism>
<reference evidence="2 3" key="1">
    <citation type="submission" date="2020-12" db="EMBL/GenBank/DDBJ databases">
        <title>De novo assembly of Tibetan sheep genome.</title>
        <authorList>
            <person name="Li X."/>
        </authorList>
    </citation>
    <scope>NUCLEOTIDE SEQUENCE [LARGE SCALE GENOMIC DNA]</scope>
    <source>
        <tissue evidence="2">Heart</tissue>
    </source>
</reference>